<evidence type="ECO:0000313" key="1">
    <source>
        <dbReference type="EMBL" id="GIF09925.1"/>
    </source>
</evidence>
<gene>
    <name evidence="1" type="ORF">Asi03nite_74630</name>
</gene>
<accession>A0A919TQK3</accession>
<name>A0A919TQK3_9ACTN</name>
<organism evidence="1 2">
    <name type="scientific">Actinoplanes siamensis</name>
    <dbReference type="NCBI Taxonomy" id="1223317"/>
    <lineage>
        <taxon>Bacteria</taxon>
        <taxon>Bacillati</taxon>
        <taxon>Actinomycetota</taxon>
        <taxon>Actinomycetes</taxon>
        <taxon>Micromonosporales</taxon>
        <taxon>Micromonosporaceae</taxon>
        <taxon>Actinoplanes</taxon>
    </lineage>
</organism>
<proteinExistence type="predicted"/>
<comment type="caution">
    <text evidence="1">The sequence shown here is derived from an EMBL/GenBank/DDBJ whole genome shotgun (WGS) entry which is preliminary data.</text>
</comment>
<evidence type="ECO:0000313" key="2">
    <source>
        <dbReference type="Proteomes" id="UP000629619"/>
    </source>
</evidence>
<dbReference type="AlphaFoldDB" id="A0A919TQK3"/>
<protein>
    <submittedName>
        <fullName evidence="1">Uncharacterized protein</fullName>
    </submittedName>
</protein>
<dbReference type="Proteomes" id="UP000629619">
    <property type="component" value="Unassembled WGS sequence"/>
</dbReference>
<reference evidence="1" key="1">
    <citation type="submission" date="2021-01" db="EMBL/GenBank/DDBJ databases">
        <title>Whole genome shotgun sequence of Actinoplanes siamensis NBRC 109076.</title>
        <authorList>
            <person name="Komaki H."/>
            <person name="Tamura T."/>
        </authorList>
    </citation>
    <scope>NUCLEOTIDE SEQUENCE</scope>
    <source>
        <strain evidence="1">NBRC 109076</strain>
    </source>
</reference>
<dbReference type="EMBL" id="BOMW01000118">
    <property type="protein sequence ID" value="GIF09925.1"/>
    <property type="molecule type" value="Genomic_DNA"/>
</dbReference>
<keyword evidence="2" id="KW-1185">Reference proteome</keyword>
<sequence length="106" mass="11475">MPLQVVRIDSVRPGGLGPGLTLMPLITLPHGRGDQAGGQYASSVPDDELTIKLTRDQGLVLSDWLDRMIGTAAFDNLVNEERAVWSPLYAIAGTLDKSLVEIFMPD</sequence>